<dbReference type="GeneID" id="120278836"/>
<proteinExistence type="predicted"/>
<evidence type="ECO:0000256" key="1">
    <source>
        <dbReference type="SAM" id="MobiDB-lite"/>
    </source>
</evidence>
<gene>
    <name evidence="3" type="primary">LOC120278836</name>
</gene>
<feature type="compositionally biased region" description="Polar residues" evidence="1">
    <location>
        <begin position="39"/>
        <end position="56"/>
    </location>
</feature>
<dbReference type="RefSeq" id="XP_039141510.1">
    <property type="nucleotide sequence ID" value="XM_039285576.1"/>
</dbReference>
<protein>
    <submittedName>
        <fullName evidence="3">Uncharacterized protein LOC120278836</fullName>
    </submittedName>
</protein>
<accession>A0AB40CN48</accession>
<evidence type="ECO:0000313" key="3">
    <source>
        <dbReference type="RefSeq" id="XP_039141510.1"/>
    </source>
</evidence>
<dbReference type="Proteomes" id="UP001515500">
    <property type="component" value="Chromosome 16"/>
</dbReference>
<organism evidence="2 3">
    <name type="scientific">Dioscorea cayennensis subsp. rotundata</name>
    <name type="common">White Guinea yam</name>
    <name type="synonym">Dioscorea rotundata</name>
    <dbReference type="NCBI Taxonomy" id="55577"/>
    <lineage>
        <taxon>Eukaryota</taxon>
        <taxon>Viridiplantae</taxon>
        <taxon>Streptophyta</taxon>
        <taxon>Embryophyta</taxon>
        <taxon>Tracheophyta</taxon>
        <taxon>Spermatophyta</taxon>
        <taxon>Magnoliopsida</taxon>
        <taxon>Liliopsida</taxon>
        <taxon>Dioscoreales</taxon>
        <taxon>Dioscoreaceae</taxon>
        <taxon>Dioscorea</taxon>
    </lineage>
</organism>
<sequence>MRNMKEQGKGRGRGKGNSSLHHAMPQRSTRTSAALAPIIQSSNEAPPSTPEVQINLPTIYDHSPTPSNPVCGGLLMSENDGSSKSSSRGPSVGLPYPLNPNDRVHLTPINADVFVEKGVTTTVTCIIKKHFKGPWPTWRKVPSDVKELMWKTFQEYCKWNLEHNSKIKNVFDKTGKTRLRDMLADERMKAMKEVGATNIRECKGMDREWITKDVWDALINNEWGTDAW</sequence>
<reference evidence="3" key="1">
    <citation type="submission" date="2025-08" db="UniProtKB">
        <authorList>
            <consortium name="RefSeq"/>
        </authorList>
    </citation>
    <scope>IDENTIFICATION</scope>
</reference>
<feature type="region of interest" description="Disordered" evidence="1">
    <location>
        <begin position="1"/>
        <end position="96"/>
    </location>
</feature>
<dbReference type="AlphaFoldDB" id="A0AB40CN48"/>
<keyword evidence="2" id="KW-1185">Reference proteome</keyword>
<feature type="compositionally biased region" description="Low complexity" evidence="1">
    <location>
        <begin position="77"/>
        <end position="93"/>
    </location>
</feature>
<name>A0AB40CN48_DIOCR</name>
<evidence type="ECO:0000313" key="2">
    <source>
        <dbReference type="Proteomes" id="UP001515500"/>
    </source>
</evidence>